<dbReference type="Proteomes" id="UP001140949">
    <property type="component" value="Unassembled WGS sequence"/>
</dbReference>
<sequence length="228" mass="27501">MLDTDKTRHVLDIVTWIRVIRHFFSISVCPRVFWFVYVVHQISVLLMDQINYKFNIQACQFKPPTYPYQSSWIRRIFLDYIIVILVYFVLSLLLLNFFINKKTNNVIGVVEVFNPPPYVDYEISIYMFFFFLFFSSCPTQCNTDNVCIFGVSMLRRYYPSKFSFRFHFFKAINVLSFWSCHSFTLGVSKYSKLYHLTSSSRLYNLARRTWRPFLSCMHEFKLQSKMYV</sequence>
<evidence type="ECO:0000256" key="1">
    <source>
        <dbReference type="SAM" id="Phobius"/>
    </source>
</evidence>
<evidence type="ECO:0000313" key="2">
    <source>
        <dbReference type="EMBL" id="KAJ6809428.1"/>
    </source>
</evidence>
<accession>A0AAX6EZT2</accession>
<keyword evidence="3" id="KW-1185">Reference proteome</keyword>
<reference evidence="2" key="1">
    <citation type="journal article" date="2023" name="GigaByte">
        <title>Genome assembly of the bearded iris, Iris pallida Lam.</title>
        <authorList>
            <person name="Bruccoleri R.E."/>
            <person name="Oakeley E.J."/>
            <person name="Faust A.M.E."/>
            <person name="Altorfer M."/>
            <person name="Dessus-Babus S."/>
            <person name="Burckhardt D."/>
            <person name="Oertli M."/>
            <person name="Naumann U."/>
            <person name="Petersen F."/>
            <person name="Wong J."/>
        </authorList>
    </citation>
    <scope>NUCLEOTIDE SEQUENCE</scope>
    <source>
        <strain evidence="2">GSM-AAB239-AS_SAM_17_03QT</strain>
    </source>
</reference>
<dbReference type="EMBL" id="JANAVB010033017">
    <property type="protein sequence ID" value="KAJ6809428.1"/>
    <property type="molecule type" value="Genomic_DNA"/>
</dbReference>
<comment type="caution">
    <text evidence="2">The sequence shown here is derived from an EMBL/GenBank/DDBJ whole genome shotgun (WGS) entry which is preliminary data.</text>
</comment>
<reference evidence="2" key="2">
    <citation type="submission" date="2023-04" db="EMBL/GenBank/DDBJ databases">
        <authorList>
            <person name="Bruccoleri R.E."/>
            <person name="Oakeley E.J."/>
            <person name="Faust A.-M."/>
            <person name="Dessus-Babus S."/>
            <person name="Altorfer M."/>
            <person name="Burckhardt D."/>
            <person name="Oertli M."/>
            <person name="Naumann U."/>
            <person name="Petersen F."/>
            <person name="Wong J."/>
        </authorList>
    </citation>
    <scope>NUCLEOTIDE SEQUENCE</scope>
    <source>
        <strain evidence="2">GSM-AAB239-AS_SAM_17_03QT</strain>
        <tissue evidence="2">Leaf</tissue>
    </source>
</reference>
<protein>
    <submittedName>
        <fullName evidence="2">Uncharacterized protein</fullName>
    </submittedName>
</protein>
<feature type="transmembrane region" description="Helical" evidence="1">
    <location>
        <begin position="20"/>
        <end position="39"/>
    </location>
</feature>
<organism evidence="2 3">
    <name type="scientific">Iris pallida</name>
    <name type="common">Sweet iris</name>
    <dbReference type="NCBI Taxonomy" id="29817"/>
    <lineage>
        <taxon>Eukaryota</taxon>
        <taxon>Viridiplantae</taxon>
        <taxon>Streptophyta</taxon>
        <taxon>Embryophyta</taxon>
        <taxon>Tracheophyta</taxon>
        <taxon>Spermatophyta</taxon>
        <taxon>Magnoliopsida</taxon>
        <taxon>Liliopsida</taxon>
        <taxon>Asparagales</taxon>
        <taxon>Iridaceae</taxon>
        <taxon>Iridoideae</taxon>
        <taxon>Irideae</taxon>
        <taxon>Iris</taxon>
    </lineage>
</organism>
<evidence type="ECO:0000313" key="3">
    <source>
        <dbReference type="Proteomes" id="UP001140949"/>
    </source>
</evidence>
<proteinExistence type="predicted"/>
<keyword evidence="1" id="KW-0812">Transmembrane</keyword>
<keyword evidence="1" id="KW-0472">Membrane</keyword>
<name>A0AAX6EZT2_IRIPA</name>
<feature type="transmembrane region" description="Helical" evidence="1">
    <location>
        <begin position="77"/>
        <end position="98"/>
    </location>
</feature>
<keyword evidence="1" id="KW-1133">Transmembrane helix</keyword>
<dbReference type="AlphaFoldDB" id="A0AAX6EZT2"/>
<gene>
    <name evidence="2" type="ORF">M6B38_160655</name>
</gene>